<dbReference type="InterPro" id="IPR023368">
    <property type="entry name" value="UPF0066_cons_site"/>
</dbReference>
<dbReference type="InterPro" id="IPR036413">
    <property type="entry name" value="YaeB-like_sf"/>
</dbReference>
<protein>
    <submittedName>
        <fullName evidence="4">tRNA (N6-threonylcarbamoyladenosine(37)-N6)-methyltransferase TrmO</fullName>
    </submittedName>
</protein>
<dbReference type="PROSITE" id="PS01318">
    <property type="entry name" value="TSAA_1"/>
    <property type="match status" value="1"/>
</dbReference>
<dbReference type="PROSITE" id="PS51668">
    <property type="entry name" value="TSAA_2"/>
    <property type="match status" value="1"/>
</dbReference>
<feature type="domain" description="TsaA-like" evidence="3">
    <location>
        <begin position="5"/>
        <end position="136"/>
    </location>
</feature>
<dbReference type="CDD" id="cd09281">
    <property type="entry name" value="UPF0066"/>
    <property type="match status" value="1"/>
</dbReference>
<evidence type="ECO:0000256" key="1">
    <source>
        <dbReference type="ARBA" id="ARBA00022691"/>
    </source>
</evidence>
<evidence type="ECO:0000313" key="4">
    <source>
        <dbReference type="EMBL" id="MBE6511523.1"/>
    </source>
</evidence>
<dbReference type="AlphaFoldDB" id="A0A8T3VK64"/>
<evidence type="ECO:0000256" key="2">
    <source>
        <dbReference type="ARBA" id="ARBA00033753"/>
    </source>
</evidence>
<dbReference type="Proteomes" id="UP000732619">
    <property type="component" value="Unassembled WGS sequence"/>
</dbReference>
<dbReference type="PANTHER" id="PTHR12818:SF0">
    <property type="entry name" value="TRNA (ADENINE(37)-N6)-METHYLTRANSFERASE"/>
    <property type="match status" value="1"/>
</dbReference>
<dbReference type="NCBIfam" id="TIGR00104">
    <property type="entry name" value="tRNA_TsaA"/>
    <property type="match status" value="1"/>
</dbReference>
<dbReference type="Gene3D" id="2.40.30.70">
    <property type="entry name" value="YaeB-like"/>
    <property type="match status" value="1"/>
</dbReference>
<evidence type="ECO:0000313" key="5">
    <source>
        <dbReference type="Proteomes" id="UP000732619"/>
    </source>
</evidence>
<dbReference type="InterPro" id="IPR023370">
    <property type="entry name" value="TrmO-like_N"/>
</dbReference>
<comment type="similarity">
    <text evidence="2">Belongs to the tRNA methyltransferase O family.</text>
</comment>
<sequence>MKIEFDIIGTIHSPFKELEGMPIQPTGAKGIEGKICLKDEFKPGLKDIDGFSHLILIYHLHKTNGNALEVKPFMDNKTHGVFATRSPKRPNNIGMTTVKLDKVEDDVLYISNVDILDGTPLLDIKPYVPQLFEDTLVDDIKIGWFETKHQKAKKQKADDRFFK</sequence>
<name>A0A8T3VK64_METOL</name>
<dbReference type="InterPro" id="IPR040372">
    <property type="entry name" value="YaeB-like"/>
</dbReference>
<evidence type="ECO:0000259" key="3">
    <source>
        <dbReference type="PROSITE" id="PS51668"/>
    </source>
</evidence>
<keyword evidence="1" id="KW-0949">S-adenosyl-L-methionine</keyword>
<dbReference type="InterPro" id="IPR036414">
    <property type="entry name" value="YaeB_N_sf"/>
</dbReference>
<dbReference type="PANTHER" id="PTHR12818">
    <property type="entry name" value="TRNA (ADENINE(37)-N6)-METHYLTRANSFERASE"/>
    <property type="match status" value="1"/>
</dbReference>
<dbReference type="Pfam" id="PF01980">
    <property type="entry name" value="TrmO_N"/>
    <property type="match status" value="1"/>
</dbReference>
<proteinExistence type="inferred from homology"/>
<dbReference type="EMBL" id="SUTG01000001">
    <property type="protein sequence ID" value="MBE6511523.1"/>
    <property type="molecule type" value="Genomic_DNA"/>
</dbReference>
<gene>
    <name evidence="4" type="primary">tsaA</name>
    <name evidence="4" type="ORF">E7Z75_00015</name>
</gene>
<comment type="caution">
    <text evidence="4">The sequence shown here is derived from an EMBL/GenBank/DDBJ whole genome shotgun (WGS) entry which is preliminary data.</text>
</comment>
<reference evidence="4" key="1">
    <citation type="submission" date="2019-04" db="EMBL/GenBank/DDBJ databases">
        <title>Evolution of Biomass-Degrading Anaerobic Consortia Revealed by Metagenomics.</title>
        <authorList>
            <person name="Peng X."/>
        </authorList>
    </citation>
    <scope>NUCLEOTIDE SEQUENCE</scope>
    <source>
        <strain evidence="4">SIG14</strain>
    </source>
</reference>
<accession>A0A8T3VK64</accession>
<dbReference type="SUPFAM" id="SSF118196">
    <property type="entry name" value="YaeB-like"/>
    <property type="match status" value="1"/>
</dbReference>
<organism evidence="4 5">
    <name type="scientific">Methanobrevibacter olleyae</name>
    <dbReference type="NCBI Taxonomy" id="294671"/>
    <lineage>
        <taxon>Archaea</taxon>
        <taxon>Methanobacteriati</taxon>
        <taxon>Methanobacteriota</taxon>
        <taxon>Methanomada group</taxon>
        <taxon>Methanobacteria</taxon>
        <taxon>Methanobacteriales</taxon>
        <taxon>Methanobacteriaceae</taxon>
        <taxon>Methanobrevibacter</taxon>
    </lineage>
</organism>